<protein>
    <submittedName>
        <fullName evidence="6">Molecular chaperone Hsp33</fullName>
    </submittedName>
</protein>
<dbReference type="Proteomes" id="UP000190449">
    <property type="component" value="Unassembled WGS sequence"/>
</dbReference>
<keyword evidence="3" id="KW-1015">Disulfide bond</keyword>
<dbReference type="GO" id="GO:0051082">
    <property type="term" value="F:unfolded protein binding"/>
    <property type="evidence" value="ECO:0007669"/>
    <property type="project" value="InterPro"/>
</dbReference>
<dbReference type="InterPro" id="IPR016154">
    <property type="entry name" value="Heat_shock_Hsp33_C"/>
</dbReference>
<dbReference type="GO" id="GO:0042026">
    <property type="term" value="P:protein refolding"/>
    <property type="evidence" value="ECO:0007669"/>
    <property type="project" value="TreeGrafter"/>
</dbReference>
<evidence type="ECO:0000313" key="7">
    <source>
        <dbReference type="EMBL" id="SJZ43608.1"/>
    </source>
</evidence>
<evidence type="ECO:0000313" key="9">
    <source>
        <dbReference type="Proteomes" id="UP000190449"/>
    </source>
</evidence>
<dbReference type="GO" id="GO:0005737">
    <property type="term" value="C:cytoplasm"/>
    <property type="evidence" value="ECO:0007669"/>
    <property type="project" value="InterPro"/>
</dbReference>
<dbReference type="PANTHER" id="PTHR30111:SF1">
    <property type="entry name" value="33 KDA CHAPERONIN"/>
    <property type="match status" value="1"/>
</dbReference>
<keyword evidence="5" id="KW-0676">Redox-active center</keyword>
<dbReference type="EMBL" id="FUWU01000006">
    <property type="protein sequence ID" value="SJZ43608.1"/>
    <property type="molecule type" value="Genomic_DNA"/>
</dbReference>
<keyword evidence="8" id="KW-1185">Reference proteome</keyword>
<keyword evidence="2" id="KW-0862">Zinc</keyword>
<organism evidence="6 8">
    <name type="scientific">Fibrobacter intestinalis</name>
    <dbReference type="NCBI Taxonomy" id="28122"/>
    <lineage>
        <taxon>Bacteria</taxon>
        <taxon>Pseudomonadati</taxon>
        <taxon>Fibrobacterota</taxon>
        <taxon>Fibrobacteria</taxon>
        <taxon>Fibrobacterales</taxon>
        <taxon>Fibrobacteraceae</taxon>
        <taxon>Fibrobacter</taxon>
    </lineage>
</organism>
<reference evidence="6" key="1">
    <citation type="submission" date="2016-11" db="EMBL/GenBank/DDBJ databases">
        <authorList>
            <person name="Jaros S."/>
            <person name="Januszkiewicz K."/>
            <person name="Wedrychowicz H."/>
        </authorList>
    </citation>
    <scope>NUCLEOTIDE SEQUENCE [LARGE SCALE GENOMIC DNA]</scope>
    <source>
        <strain evidence="6">UWOS</strain>
    </source>
</reference>
<dbReference type="STRING" id="28122.SAMN02745108_00556"/>
<accession>A0A1M6YYP2</accession>
<dbReference type="AlphaFoldDB" id="A0A1M6YYP2"/>
<dbReference type="Pfam" id="PF01430">
    <property type="entry name" value="HSP33"/>
    <property type="match status" value="1"/>
</dbReference>
<accession>A0A1T4KMK5</accession>
<dbReference type="SUPFAM" id="SSF64397">
    <property type="entry name" value="Hsp33 domain"/>
    <property type="match status" value="1"/>
</dbReference>
<dbReference type="SUPFAM" id="SSF118352">
    <property type="entry name" value="HSP33 redox switch-like"/>
    <property type="match status" value="1"/>
</dbReference>
<dbReference type="PANTHER" id="PTHR30111">
    <property type="entry name" value="33 KDA CHAPERONIN"/>
    <property type="match status" value="1"/>
</dbReference>
<dbReference type="Gene3D" id="3.55.30.10">
    <property type="entry name" value="Hsp33 domain"/>
    <property type="match status" value="1"/>
</dbReference>
<dbReference type="GO" id="GO:0044183">
    <property type="term" value="F:protein folding chaperone"/>
    <property type="evidence" value="ECO:0007669"/>
    <property type="project" value="TreeGrafter"/>
</dbReference>
<proteinExistence type="predicted"/>
<dbReference type="RefSeq" id="WP_233126559.1">
    <property type="nucleotide sequence ID" value="NZ_FRAW01000050.1"/>
</dbReference>
<keyword evidence="4" id="KW-0143">Chaperone</keyword>
<evidence type="ECO:0000313" key="6">
    <source>
        <dbReference type="EMBL" id="SHL23411.1"/>
    </source>
</evidence>
<dbReference type="Gene3D" id="3.90.1280.10">
    <property type="entry name" value="HSP33 redox switch-like"/>
    <property type="match status" value="1"/>
</dbReference>
<dbReference type="InterPro" id="IPR016153">
    <property type="entry name" value="Heat_shock_Hsp33_N"/>
</dbReference>
<evidence type="ECO:0000256" key="4">
    <source>
        <dbReference type="ARBA" id="ARBA00023186"/>
    </source>
</evidence>
<evidence type="ECO:0000256" key="5">
    <source>
        <dbReference type="ARBA" id="ARBA00023284"/>
    </source>
</evidence>
<keyword evidence="1" id="KW-0963">Cytoplasm</keyword>
<name>A0A1M6YYP2_9BACT</name>
<reference evidence="7 9" key="3">
    <citation type="submission" date="2017-02" db="EMBL/GenBank/DDBJ databases">
        <authorList>
            <person name="Peterson S.W."/>
        </authorList>
    </citation>
    <scope>NUCLEOTIDE SEQUENCE [LARGE SCALE GENOMIC DNA]</scope>
    <source>
        <strain evidence="7 9">ATCC 43854</strain>
    </source>
</reference>
<dbReference type="EMBL" id="FRAW01000050">
    <property type="protein sequence ID" value="SHL23411.1"/>
    <property type="molecule type" value="Genomic_DNA"/>
</dbReference>
<dbReference type="Proteomes" id="UP000184275">
    <property type="component" value="Unassembled WGS sequence"/>
</dbReference>
<dbReference type="InterPro" id="IPR000397">
    <property type="entry name" value="Heat_shock_Hsp33"/>
</dbReference>
<evidence type="ECO:0000256" key="2">
    <source>
        <dbReference type="ARBA" id="ARBA00022833"/>
    </source>
</evidence>
<evidence type="ECO:0000256" key="1">
    <source>
        <dbReference type="ARBA" id="ARBA00022490"/>
    </source>
</evidence>
<evidence type="ECO:0000256" key="3">
    <source>
        <dbReference type="ARBA" id="ARBA00023157"/>
    </source>
</evidence>
<reference evidence="8" key="2">
    <citation type="submission" date="2016-11" db="EMBL/GenBank/DDBJ databases">
        <authorList>
            <person name="Varghese N."/>
            <person name="Submissions S."/>
        </authorList>
    </citation>
    <scope>NUCLEOTIDE SEQUENCE [LARGE SCALE GENOMIC DNA]</scope>
    <source>
        <strain evidence="8">UWOS</strain>
    </source>
</reference>
<sequence length="296" mass="33070">MMEHSQKDRLIRATGAHVPFRLVLADITHSAEEVGKMHGASSEALKLLAETSIASLFLSSSLKFPGTVCVKVSFSGDISFAEADSTPQGLFRAMIPQDEILHNKQYEPALSPQRFEVVTLDEHGKRARESIIEAVSESMGRNLSVYMLQSAQTRSAVGIEARLNKDNPQKLDYAVGFYLEPYADIADEELDVLEKQIAKLPPFSEFFDGNRFNLELLQNTISGEYPTTIVREIEPRPYCPCSKVRSLASLASIPTDDLQELIQSGENVELVCDFCRNKYVVTPDEIQEIINNRLLK</sequence>
<gene>
    <name evidence="7" type="ORF">SAMN02745108_00556</name>
    <name evidence="6" type="ORF">SAMN05720469_15012</name>
</gene>
<evidence type="ECO:0000313" key="8">
    <source>
        <dbReference type="Proteomes" id="UP000184275"/>
    </source>
</evidence>